<gene>
    <name evidence="1" type="ORF">DCAR_0206850</name>
</gene>
<dbReference type="Gramene" id="KZN05255">
    <property type="protein sequence ID" value="KZN05255"/>
    <property type="gene ID" value="DCAR_006092"/>
</dbReference>
<organism evidence="1 2">
    <name type="scientific">Daucus carota subsp. sativus</name>
    <name type="common">Carrot</name>
    <dbReference type="NCBI Taxonomy" id="79200"/>
    <lineage>
        <taxon>Eukaryota</taxon>
        <taxon>Viridiplantae</taxon>
        <taxon>Streptophyta</taxon>
        <taxon>Embryophyta</taxon>
        <taxon>Tracheophyta</taxon>
        <taxon>Spermatophyta</taxon>
        <taxon>Magnoliopsida</taxon>
        <taxon>eudicotyledons</taxon>
        <taxon>Gunneridae</taxon>
        <taxon>Pentapetalae</taxon>
        <taxon>asterids</taxon>
        <taxon>campanulids</taxon>
        <taxon>Apiales</taxon>
        <taxon>Apiaceae</taxon>
        <taxon>Apioideae</taxon>
        <taxon>Scandiceae</taxon>
        <taxon>Daucinae</taxon>
        <taxon>Daucus</taxon>
        <taxon>Daucus sect. Daucus</taxon>
    </lineage>
</organism>
<reference evidence="1" key="1">
    <citation type="journal article" date="2016" name="Nat. Genet.">
        <title>A high-quality carrot genome assembly provides new insights into carotenoid accumulation and asterid genome evolution.</title>
        <authorList>
            <person name="Iorizzo M."/>
            <person name="Ellison S."/>
            <person name="Senalik D."/>
            <person name="Zeng P."/>
            <person name="Satapoomin P."/>
            <person name="Huang J."/>
            <person name="Bowman M."/>
            <person name="Iovene M."/>
            <person name="Sanseverino W."/>
            <person name="Cavagnaro P."/>
            <person name="Yildiz M."/>
            <person name="Macko-Podgorni A."/>
            <person name="Moranska E."/>
            <person name="Grzebelus E."/>
            <person name="Grzebelus D."/>
            <person name="Ashrafi H."/>
            <person name="Zheng Z."/>
            <person name="Cheng S."/>
            <person name="Spooner D."/>
            <person name="Van Deynze A."/>
            <person name="Simon P."/>
        </authorList>
    </citation>
    <scope>NUCLEOTIDE SEQUENCE</scope>
    <source>
        <tissue evidence="1">Leaf</tissue>
    </source>
</reference>
<keyword evidence="2" id="KW-1185">Reference proteome</keyword>
<dbReference type="AlphaFoldDB" id="A0A161X2M9"/>
<protein>
    <submittedName>
        <fullName evidence="1">Uncharacterized protein</fullName>
    </submittedName>
</protein>
<dbReference type="Proteomes" id="UP000077755">
    <property type="component" value="Chromosome 2"/>
</dbReference>
<accession>A0A161X2M9</accession>
<evidence type="ECO:0000313" key="1">
    <source>
        <dbReference type="EMBL" id="WOG87620.1"/>
    </source>
</evidence>
<sequence>MLAKLLNLPILPDSNRLHVFGTIILINNEENASSRFGIRLHTFKSTIKTPDSADMDEGEDYTQILSSAHVDDIDLLIKYPPLDDRALNSQAREIDGMPNEENDVLVERSVQGGVYLSWRTRVPHIHQQHLIVVLQSGNTVTEELEDSEANIDCLV</sequence>
<reference evidence="1" key="2">
    <citation type="submission" date="2022-03" db="EMBL/GenBank/DDBJ databases">
        <title>Draft title - Genomic analysis of global carrot germplasm unveils the trajectory of domestication and the origin of high carotenoid orange carrot.</title>
        <authorList>
            <person name="Iorizzo M."/>
            <person name="Ellison S."/>
            <person name="Senalik D."/>
            <person name="Macko-Podgorni A."/>
            <person name="Grzebelus D."/>
            <person name="Bostan H."/>
            <person name="Rolling W."/>
            <person name="Curaba J."/>
            <person name="Simon P."/>
        </authorList>
    </citation>
    <scope>NUCLEOTIDE SEQUENCE</scope>
    <source>
        <tissue evidence="1">Leaf</tissue>
    </source>
</reference>
<name>A0A161X2M9_DAUCS</name>
<evidence type="ECO:0000313" key="2">
    <source>
        <dbReference type="Proteomes" id="UP000077755"/>
    </source>
</evidence>
<proteinExistence type="predicted"/>
<dbReference type="EMBL" id="CP093344">
    <property type="protein sequence ID" value="WOG87620.1"/>
    <property type="molecule type" value="Genomic_DNA"/>
</dbReference>